<feature type="binding site" evidence="10">
    <location>
        <position position="335"/>
    </location>
    <ligand>
        <name>NAD(+)</name>
        <dbReference type="ChEBI" id="CHEBI:57540"/>
    </ligand>
</feature>
<feature type="binding site" evidence="9">
    <location>
        <begin position="254"/>
        <end position="258"/>
    </location>
    <ligand>
        <name>substrate</name>
    </ligand>
</feature>
<dbReference type="EMBL" id="CAJZ01000164">
    <property type="protein sequence ID" value="CCI83877.1"/>
    <property type="molecule type" value="Genomic_DNA"/>
</dbReference>
<dbReference type="Pfam" id="PF03721">
    <property type="entry name" value="UDPG_MGDP_dh_N"/>
    <property type="match status" value="1"/>
</dbReference>
<feature type="binding site" evidence="10">
    <location>
        <position position="86"/>
    </location>
    <ligand>
        <name>NAD(+)</name>
        <dbReference type="ChEBI" id="CHEBI:57540"/>
    </ligand>
</feature>
<evidence type="ECO:0000256" key="4">
    <source>
        <dbReference type="ARBA" id="ARBA00023002"/>
    </source>
</evidence>
<evidence type="ECO:0000256" key="2">
    <source>
        <dbReference type="ARBA" id="ARBA00006601"/>
    </source>
</evidence>
<dbReference type="RefSeq" id="WP_004601311.1">
    <property type="nucleotide sequence ID" value="NZ_HF541867.1"/>
</dbReference>
<evidence type="ECO:0000256" key="1">
    <source>
        <dbReference type="ARBA" id="ARBA00004701"/>
    </source>
</evidence>
<dbReference type="InterPro" id="IPR036220">
    <property type="entry name" value="UDP-Glc/GDP-Man_DH_C_sf"/>
</dbReference>
<feature type="binding site" evidence="9">
    <location>
        <position position="209"/>
    </location>
    <ligand>
        <name>substrate</name>
    </ligand>
</feature>
<dbReference type="OrthoDB" id="5193947at2"/>
<evidence type="ECO:0000313" key="12">
    <source>
        <dbReference type="EMBL" id="CCI83877.1"/>
    </source>
</evidence>
<dbReference type="NCBIfam" id="TIGR03026">
    <property type="entry name" value="NDP-sugDHase"/>
    <property type="match status" value="1"/>
</dbReference>
<keyword evidence="5 7" id="KW-0520">NAD</keyword>
<dbReference type="Proteomes" id="UP000006078">
    <property type="component" value="Unassembled WGS sequence"/>
</dbReference>
<dbReference type="Proteomes" id="UP000011016">
    <property type="component" value="Unassembled WGS sequence"/>
</dbReference>
<evidence type="ECO:0000313" key="13">
    <source>
        <dbReference type="EMBL" id="EJZ81690.1"/>
    </source>
</evidence>
<feature type="binding site" evidence="9">
    <location>
        <position position="328"/>
    </location>
    <ligand>
        <name>substrate</name>
    </ligand>
</feature>
<dbReference type="GO" id="GO:0000271">
    <property type="term" value="P:polysaccharide biosynthetic process"/>
    <property type="evidence" value="ECO:0007669"/>
    <property type="project" value="InterPro"/>
</dbReference>
<dbReference type="SUPFAM" id="SSF48179">
    <property type="entry name" value="6-phosphogluconate dehydrogenase C-terminal domain-like"/>
    <property type="match status" value="1"/>
</dbReference>
<dbReference type="UniPathway" id="UPA00038">
    <property type="reaction ID" value="UER00491"/>
</dbReference>
<name>I7L9L4_9CORY</name>
<feature type="domain" description="UDP-glucose/GDP-mannose dehydrogenase C-terminal" evidence="11">
    <location>
        <begin position="321"/>
        <end position="422"/>
    </location>
</feature>
<evidence type="ECO:0000259" key="11">
    <source>
        <dbReference type="SMART" id="SM00984"/>
    </source>
</evidence>
<dbReference type="GO" id="GO:0051287">
    <property type="term" value="F:NAD binding"/>
    <property type="evidence" value="ECO:0007669"/>
    <property type="project" value="InterPro"/>
</dbReference>
<dbReference type="Gene3D" id="1.20.5.100">
    <property type="entry name" value="Cytochrome c1, transmembrane anchor, C-terminal"/>
    <property type="match status" value="1"/>
</dbReference>
<dbReference type="GO" id="GO:0003979">
    <property type="term" value="F:UDP-glucose 6-dehydrogenase activity"/>
    <property type="evidence" value="ECO:0007669"/>
    <property type="project" value="UniProtKB-EC"/>
</dbReference>
<feature type="binding site" evidence="10">
    <location>
        <position position="156"/>
    </location>
    <ligand>
        <name>NAD(+)</name>
        <dbReference type="ChEBI" id="CHEBI:57540"/>
    </ligand>
</feature>
<evidence type="ECO:0000256" key="7">
    <source>
        <dbReference type="PIRNR" id="PIRNR000124"/>
    </source>
</evidence>
<comment type="catalytic activity">
    <reaction evidence="6 7">
        <text>UDP-alpha-D-glucose + 2 NAD(+) + H2O = UDP-alpha-D-glucuronate + 2 NADH + 3 H(+)</text>
        <dbReference type="Rhea" id="RHEA:23596"/>
        <dbReference type="ChEBI" id="CHEBI:15377"/>
        <dbReference type="ChEBI" id="CHEBI:15378"/>
        <dbReference type="ChEBI" id="CHEBI:57540"/>
        <dbReference type="ChEBI" id="CHEBI:57945"/>
        <dbReference type="ChEBI" id="CHEBI:58052"/>
        <dbReference type="ChEBI" id="CHEBI:58885"/>
        <dbReference type="EC" id="1.1.1.22"/>
    </reaction>
</comment>
<dbReference type="PIRSF" id="PIRSF500134">
    <property type="entry name" value="UDPglc_DH_bac"/>
    <property type="match status" value="1"/>
</dbReference>
<reference evidence="13 14" key="2">
    <citation type="submission" date="2012-08" db="EMBL/GenBank/DDBJ databases">
        <title>The Genome Sequence of Turicella otitidis ATCC 51513.</title>
        <authorList>
            <consortium name="The Broad Institute Genome Sequencing Platform"/>
            <person name="Earl A."/>
            <person name="Ward D."/>
            <person name="Feldgarden M."/>
            <person name="Gevers D."/>
            <person name="Huys G."/>
            <person name="Walker B."/>
            <person name="Young S.K."/>
            <person name="Zeng Q."/>
            <person name="Gargeya S."/>
            <person name="Fitzgerald M."/>
            <person name="Haas B."/>
            <person name="Abouelleil A."/>
            <person name="Alvarado L."/>
            <person name="Arachchi H.M."/>
            <person name="Berlin A.M."/>
            <person name="Chapman S.B."/>
            <person name="Goldberg J."/>
            <person name="Griggs A."/>
            <person name="Gujja S."/>
            <person name="Hansen M."/>
            <person name="Howarth C."/>
            <person name="Imamovic A."/>
            <person name="Larimer J."/>
            <person name="McCowen C."/>
            <person name="Montmayeur A."/>
            <person name="Murphy C."/>
            <person name="Neiman D."/>
            <person name="Pearson M."/>
            <person name="Priest M."/>
            <person name="Roberts A."/>
            <person name="Saif S."/>
            <person name="Shea T."/>
            <person name="Sisk P."/>
            <person name="Sykes S."/>
            <person name="Wortman J."/>
            <person name="Nusbaum C."/>
            <person name="Birren B."/>
        </authorList>
    </citation>
    <scope>NUCLEOTIDE SEQUENCE [LARGE SCALE GENOMIC DNA]</scope>
    <source>
        <strain evidence="13 14">ATCC 51513</strain>
    </source>
</reference>
<dbReference type="EC" id="1.1.1.22" evidence="3 7"/>
<proteinExistence type="inferred from homology"/>
<dbReference type="PANTHER" id="PTHR43750">
    <property type="entry name" value="UDP-GLUCOSE 6-DEHYDROGENASE TUAD"/>
    <property type="match status" value="1"/>
</dbReference>
<comment type="caution">
    <text evidence="12">The sequence shown here is derived from an EMBL/GenBank/DDBJ whole genome shotgun (WGS) entry which is preliminary data.</text>
</comment>
<reference evidence="12 15" key="1">
    <citation type="journal article" date="2012" name="J. Bacteriol.">
        <title>Draft Genome Sequence of Turicella otitidis ATCC 51513, Isolated from Middle Ear Fluid from a Child with Otitis Media.</title>
        <authorList>
            <person name="Brinkrolf K."/>
            <person name="Schneider J."/>
            <person name="Knecht M."/>
            <person name="Ruckert C."/>
            <person name="Tauch A."/>
        </authorList>
    </citation>
    <scope>NUCLEOTIDE SEQUENCE [LARGE SCALE GENOMIC DNA]</scope>
    <source>
        <strain evidence="12 15">ATCC 51513</strain>
    </source>
</reference>
<dbReference type="Pfam" id="PF03720">
    <property type="entry name" value="UDPG_MGDP_dh_C"/>
    <property type="match status" value="1"/>
</dbReference>
<dbReference type="SMART" id="SM00984">
    <property type="entry name" value="UDPG_MGDP_dh_C"/>
    <property type="match status" value="1"/>
</dbReference>
<dbReference type="InterPro" id="IPR008927">
    <property type="entry name" value="6-PGluconate_DH-like_C_sf"/>
</dbReference>
<evidence type="ECO:0000313" key="15">
    <source>
        <dbReference type="Proteomes" id="UP000011016"/>
    </source>
</evidence>
<accession>I7L9L4</accession>
<dbReference type="HOGENOM" id="CLU_023810_1_2_11"/>
<comment type="pathway">
    <text evidence="1">Nucleotide-sugar biosynthesis; UDP-alpha-D-glucuronate biosynthesis; UDP-alpha-D-glucuronate from UDP-alpha-D-glucose: step 1/1.</text>
</comment>
<feature type="binding site" evidence="9">
    <location>
        <position position="262"/>
    </location>
    <ligand>
        <name>substrate</name>
    </ligand>
</feature>
<dbReference type="PANTHER" id="PTHR43750:SF3">
    <property type="entry name" value="UDP-GLUCOSE 6-DEHYDROGENASE TUAD"/>
    <property type="match status" value="1"/>
</dbReference>
<feature type="binding site" evidence="10">
    <location>
        <position position="268"/>
    </location>
    <ligand>
        <name>NAD(+)</name>
        <dbReference type="ChEBI" id="CHEBI:57540"/>
    </ligand>
</feature>
<dbReference type="STRING" id="29321.AAV33_06920"/>
<dbReference type="InterPro" id="IPR001732">
    <property type="entry name" value="UDP-Glc/GDP-Man_DH_N"/>
</dbReference>
<dbReference type="EMBL" id="AHAE01000067">
    <property type="protein sequence ID" value="EJZ81690.1"/>
    <property type="molecule type" value="Genomic_DNA"/>
</dbReference>
<feature type="binding site" evidence="10">
    <location>
        <position position="122"/>
    </location>
    <ligand>
        <name>NAD(+)</name>
        <dbReference type="ChEBI" id="CHEBI:57540"/>
    </ligand>
</feature>
<evidence type="ECO:0000256" key="3">
    <source>
        <dbReference type="ARBA" id="ARBA00012954"/>
    </source>
</evidence>
<feature type="binding site" evidence="9">
    <location>
        <begin position="153"/>
        <end position="156"/>
    </location>
    <ligand>
        <name>substrate</name>
    </ligand>
</feature>
<dbReference type="PATRIC" id="fig|883169.3.peg.1370"/>
<dbReference type="SUPFAM" id="SSF51735">
    <property type="entry name" value="NAD(P)-binding Rossmann-fold domains"/>
    <property type="match status" value="1"/>
</dbReference>
<dbReference type="PIRSF" id="PIRSF000124">
    <property type="entry name" value="UDPglc_GDPman_dh"/>
    <property type="match status" value="1"/>
</dbReference>
<comment type="similarity">
    <text evidence="2 7">Belongs to the UDP-glucose/GDP-mannose dehydrogenase family.</text>
</comment>
<dbReference type="InterPro" id="IPR014027">
    <property type="entry name" value="UDP-Glc/GDP-Man_DH_C"/>
</dbReference>
<evidence type="ECO:0000256" key="6">
    <source>
        <dbReference type="ARBA" id="ARBA00047473"/>
    </source>
</evidence>
<dbReference type="InterPro" id="IPR036291">
    <property type="entry name" value="NAD(P)-bd_dom_sf"/>
</dbReference>
<organism evidence="12 15">
    <name type="scientific">Corynebacterium otitidis ATCC 51513</name>
    <dbReference type="NCBI Taxonomy" id="883169"/>
    <lineage>
        <taxon>Bacteria</taxon>
        <taxon>Bacillati</taxon>
        <taxon>Actinomycetota</taxon>
        <taxon>Actinomycetes</taxon>
        <taxon>Mycobacteriales</taxon>
        <taxon>Corynebacteriaceae</taxon>
        <taxon>Corynebacterium</taxon>
    </lineage>
</organism>
<keyword evidence="14" id="KW-1185">Reference proteome</keyword>
<dbReference type="eggNOG" id="COG1004">
    <property type="taxonomic scope" value="Bacteria"/>
</dbReference>
<evidence type="ECO:0000256" key="8">
    <source>
        <dbReference type="PIRSR" id="PIRSR500134-1"/>
    </source>
</evidence>
<evidence type="ECO:0000256" key="10">
    <source>
        <dbReference type="PIRSR" id="PIRSR500134-3"/>
    </source>
</evidence>
<dbReference type="SUPFAM" id="SSF52413">
    <property type="entry name" value="UDP-glucose/GDP-mannose dehydrogenase C-terminal domain"/>
    <property type="match status" value="1"/>
</dbReference>
<evidence type="ECO:0000256" key="9">
    <source>
        <dbReference type="PIRSR" id="PIRSR500134-2"/>
    </source>
</evidence>
<gene>
    <name evidence="12" type="primary">udg</name>
    <name evidence="12" type="ORF">BN46_1151</name>
    <name evidence="13" type="ORF">HMPREF9719_01421</name>
</gene>
<protein>
    <recommendedName>
        <fullName evidence="3 7">UDP-glucose 6-dehydrogenase</fullName>
        <ecNumber evidence="3 7">1.1.1.22</ecNumber>
    </recommendedName>
</protein>
<dbReference type="Pfam" id="PF00984">
    <property type="entry name" value="UDPG_MGDP_dh"/>
    <property type="match status" value="1"/>
</dbReference>
<dbReference type="InterPro" id="IPR014026">
    <property type="entry name" value="UDP-Glc/GDP-Man_DH_dimer"/>
</dbReference>
<feature type="active site" description="Nucleophile" evidence="8">
    <location>
        <position position="265"/>
    </location>
</feature>
<feature type="binding site" evidence="10">
    <location>
        <position position="35"/>
    </location>
    <ligand>
        <name>NAD(+)</name>
        <dbReference type="ChEBI" id="CHEBI:57540"/>
    </ligand>
</feature>
<keyword evidence="4 7" id="KW-0560">Oxidoreductase</keyword>
<dbReference type="AlphaFoldDB" id="I7L9L4"/>
<evidence type="ECO:0000256" key="5">
    <source>
        <dbReference type="ARBA" id="ARBA00023027"/>
    </source>
</evidence>
<dbReference type="InterPro" id="IPR017476">
    <property type="entry name" value="UDP-Glc/GDP-Man"/>
</dbReference>
<sequence length="443" mass="47116">MRITVIGAGYLGATHAICMARCGHEVLAVDTQQRRVDELEAGRLPFYEPGLGELLATEREAGRIHWTTDYQQAAEFARLHFITVGTPQVKGGFATDVSAVRDVVSDLVPRLSGRHLLVGKSTVPVGTASELQVLADLLVGDDAEVDVCWNPEFLREGRAVADTLHPDRIVVGSRTGSAAVEALREVYREQIAEGIPFLETDVATAELVKTAANAFLATKVSFINAVADVCEAGGANIAELTTALGLDPRIGSKFLHAGLGFGGGCLPKDLRGFMARANELGADHAARFMREVDSVNRNRRSRVVDDVAALVPDGLAGARVCVLGAAYKPNSDDVRDSPALAAAGALSLRGADVVVVDPRATANARRAFPTLAYPETLEEALGGADVVVLATEWREYQEIDPEWAGGLVRRRCVVDARGALPAADWLAAGWTLRAVGRGLVKAR</sequence>
<evidence type="ECO:0000313" key="14">
    <source>
        <dbReference type="Proteomes" id="UP000006078"/>
    </source>
</evidence>
<dbReference type="GO" id="GO:0006065">
    <property type="term" value="P:UDP-glucuronate biosynthetic process"/>
    <property type="evidence" value="ECO:0007669"/>
    <property type="project" value="UniProtKB-UniPathway"/>
</dbReference>
<dbReference type="Gene3D" id="3.40.50.720">
    <property type="entry name" value="NAD(P)-binding Rossmann-like Domain"/>
    <property type="match status" value="2"/>
</dbReference>
<dbReference type="InterPro" id="IPR028357">
    <property type="entry name" value="UDPglc_DH_bac"/>
</dbReference>
<feature type="binding site" evidence="10">
    <location>
        <position position="30"/>
    </location>
    <ligand>
        <name>NAD(+)</name>
        <dbReference type="ChEBI" id="CHEBI:57540"/>
    </ligand>
</feature>